<evidence type="ECO:0000313" key="1">
    <source>
        <dbReference type="EMBL" id="UWP79324.1"/>
    </source>
</evidence>
<organism evidence="1 2">
    <name type="scientific">Dactylosporangium fulvum</name>
    <dbReference type="NCBI Taxonomy" id="53359"/>
    <lineage>
        <taxon>Bacteria</taxon>
        <taxon>Bacillati</taxon>
        <taxon>Actinomycetota</taxon>
        <taxon>Actinomycetes</taxon>
        <taxon>Micromonosporales</taxon>
        <taxon>Micromonosporaceae</taxon>
        <taxon>Dactylosporangium</taxon>
    </lineage>
</organism>
<proteinExistence type="predicted"/>
<keyword evidence="2" id="KW-1185">Reference proteome</keyword>
<dbReference type="InterPro" id="IPR027417">
    <property type="entry name" value="P-loop_NTPase"/>
</dbReference>
<dbReference type="Gene3D" id="3.40.50.300">
    <property type="entry name" value="P-loop containing nucleotide triphosphate hydrolases"/>
    <property type="match status" value="1"/>
</dbReference>
<dbReference type="EMBL" id="CP073720">
    <property type="protein sequence ID" value="UWP79324.1"/>
    <property type="molecule type" value="Genomic_DNA"/>
</dbReference>
<reference evidence="1" key="1">
    <citation type="submission" date="2021-04" db="EMBL/GenBank/DDBJ databases">
        <authorList>
            <person name="Hartkoorn R.C."/>
            <person name="Beaudoing E."/>
            <person name="Hot D."/>
        </authorList>
    </citation>
    <scope>NUCLEOTIDE SEQUENCE</scope>
    <source>
        <strain evidence="1">NRRL B-16292</strain>
    </source>
</reference>
<protein>
    <submittedName>
        <fullName evidence="1">Uncharacterized protein</fullName>
    </submittedName>
</protein>
<gene>
    <name evidence="1" type="ORF">Dfulv_29665</name>
</gene>
<accession>A0ABY5VQH0</accession>
<dbReference type="SUPFAM" id="SSF52540">
    <property type="entry name" value="P-loop containing nucleoside triphosphate hydrolases"/>
    <property type="match status" value="1"/>
</dbReference>
<sequence>MMRAVAPVLAIAGPAGAGKTSIATATAELLDAVVVGLDDSGCADQHGVDLPALQDRLDVLDDAGFVIIEGVFALALPPIRWAARYTVYVDTPLDISLARRALHQPDPRPVLRGYLEYGRDDHARFVAPGRQLADLVVDGTRSPDAIADQIRDFVTGASPDSPRSPRPARG</sequence>
<evidence type="ECO:0000313" key="2">
    <source>
        <dbReference type="Proteomes" id="UP001059617"/>
    </source>
</evidence>
<name>A0ABY5VQH0_9ACTN</name>
<dbReference type="RefSeq" id="WP_259856993.1">
    <property type="nucleotide sequence ID" value="NZ_BAAAST010000149.1"/>
</dbReference>
<reference evidence="1" key="2">
    <citation type="submission" date="2022-09" db="EMBL/GenBank/DDBJ databases">
        <title>Biosynthetic gene clusters of Dactylosporangioum fulvum.</title>
        <authorList>
            <person name="Caradec T."/>
        </authorList>
    </citation>
    <scope>NUCLEOTIDE SEQUENCE</scope>
    <source>
        <strain evidence="1">NRRL B-16292</strain>
    </source>
</reference>
<dbReference type="Proteomes" id="UP001059617">
    <property type="component" value="Chromosome"/>
</dbReference>